<keyword evidence="3" id="KW-0677">Repeat</keyword>
<feature type="domain" description="C2H2-type" evidence="9">
    <location>
        <begin position="4"/>
        <end position="31"/>
    </location>
</feature>
<gene>
    <name evidence="10" type="ORF">COCCADRAFT_101841</name>
</gene>
<dbReference type="InterPro" id="IPR051059">
    <property type="entry name" value="VerF-like"/>
</dbReference>
<dbReference type="GO" id="GO:0000981">
    <property type="term" value="F:DNA-binding transcription factor activity, RNA polymerase II-specific"/>
    <property type="evidence" value="ECO:0007669"/>
    <property type="project" value="InterPro"/>
</dbReference>
<dbReference type="GO" id="GO:0006351">
    <property type="term" value="P:DNA-templated transcription"/>
    <property type="evidence" value="ECO:0007669"/>
    <property type="project" value="InterPro"/>
</dbReference>
<dbReference type="GO" id="GO:0005634">
    <property type="term" value="C:nucleus"/>
    <property type="evidence" value="ECO:0007669"/>
    <property type="project" value="UniProtKB-SubCell"/>
</dbReference>
<dbReference type="GeneID" id="19142443"/>
<keyword evidence="2" id="KW-0479">Metal-binding</keyword>
<evidence type="ECO:0000259" key="9">
    <source>
        <dbReference type="PROSITE" id="PS50157"/>
    </source>
</evidence>
<dbReference type="SUPFAM" id="SSF57667">
    <property type="entry name" value="beta-beta-alpha zinc fingers"/>
    <property type="match status" value="1"/>
</dbReference>
<keyword evidence="11" id="KW-1185">Reference proteome</keyword>
<feature type="region of interest" description="Disordered" evidence="8">
    <location>
        <begin position="64"/>
        <end position="129"/>
    </location>
</feature>
<name>W6XZU3_COCC2</name>
<feature type="domain" description="C2H2-type" evidence="9">
    <location>
        <begin position="32"/>
        <end position="59"/>
    </location>
</feature>
<evidence type="ECO:0000256" key="7">
    <source>
        <dbReference type="PROSITE-ProRule" id="PRU00042"/>
    </source>
</evidence>
<dbReference type="CDD" id="cd12148">
    <property type="entry name" value="fungal_TF_MHR"/>
    <property type="match status" value="1"/>
</dbReference>
<evidence type="ECO:0000256" key="1">
    <source>
        <dbReference type="ARBA" id="ARBA00004123"/>
    </source>
</evidence>
<dbReference type="GO" id="GO:0000978">
    <property type="term" value="F:RNA polymerase II cis-regulatory region sequence-specific DNA binding"/>
    <property type="evidence" value="ECO:0007669"/>
    <property type="project" value="InterPro"/>
</dbReference>
<comment type="subcellular location">
    <subcellularLocation>
        <location evidence="1">Nucleus</location>
    </subcellularLocation>
</comment>
<evidence type="ECO:0000256" key="4">
    <source>
        <dbReference type="ARBA" id="ARBA00022771"/>
    </source>
</evidence>
<feature type="compositionally biased region" description="Low complexity" evidence="8">
    <location>
        <begin position="65"/>
        <end position="77"/>
    </location>
</feature>
<protein>
    <recommendedName>
        <fullName evidence="9">C2H2-type domain-containing protein</fullName>
    </recommendedName>
</protein>
<dbReference type="eggNOG" id="KOG1721">
    <property type="taxonomic scope" value="Eukaryota"/>
</dbReference>
<dbReference type="PANTHER" id="PTHR40626:SF7">
    <property type="entry name" value="TRANSCRIPTION FACTOR, PUTATIVE (AFU_ORTHOLOGUE AFUA_1G04110)-RELATED"/>
    <property type="match status" value="1"/>
</dbReference>
<feature type="compositionally biased region" description="Basic and acidic residues" evidence="8">
    <location>
        <begin position="943"/>
        <end position="956"/>
    </location>
</feature>
<dbReference type="GO" id="GO:0008270">
    <property type="term" value="F:zinc ion binding"/>
    <property type="evidence" value="ECO:0007669"/>
    <property type="project" value="UniProtKB-KW"/>
</dbReference>
<organism evidence="10 11">
    <name type="scientific">Cochliobolus carbonum (strain 26-R-13)</name>
    <name type="common">Maize leaf spot fungus</name>
    <name type="synonym">Bipolaris zeicola</name>
    <dbReference type="NCBI Taxonomy" id="930089"/>
    <lineage>
        <taxon>Eukaryota</taxon>
        <taxon>Fungi</taxon>
        <taxon>Dikarya</taxon>
        <taxon>Ascomycota</taxon>
        <taxon>Pezizomycotina</taxon>
        <taxon>Dothideomycetes</taxon>
        <taxon>Pleosporomycetidae</taxon>
        <taxon>Pleosporales</taxon>
        <taxon>Pleosporineae</taxon>
        <taxon>Pleosporaceae</taxon>
        <taxon>Bipolaris</taxon>
    </lineage>
</organism>
<evidence type="ECO:0000256" key="5">
    <source>
        <dbReference type="ARBA" id="ARBA00022833"/>
    </source>
</evidence>
<dbReference type="InterPro" id="IPR007219">
    <property type="entry name" value="XnlR_reg_dom"/>
</dbReference>
<dbReference type="AlphaFoldDB" id="W6XZU3"/>
<feature type="region of interest" description="Disordered" evidence="8">
    <location>
        <begin position="146"/>
        <end position="165"/>
    </location>
</feature>
<dbReference type="EMBL" id="KI964670">
    <property type="protein sequence ID" value="EUC31223.1"/>
    <property type="molecule type" value="Genomic_DNA"/>
</dbReference>
<dbReference type="InterPro" id="IPR036236">
    <property type="entry name" value="Znf_C2H2_sf"/>
</dbReference>
<dbReference type="InterPro" id="IPR013087">
    <property type="entry name" value="Znf_C2H2_type"/>
</dbReference>
<dbReference type="RefSeq" id="XP_007714465.1">
    <property type="nucleotide sequence ID" value="XM_007716275.1"/>
</dbReference>
<evidence type="ECO:0000256" key="3">
    <source>
        <dbReference type="ARBA" id="ARBA00022737"/>
    </source>
</evidence>
<proteinExistence type="predicted"/>
<dbReference type="Pfam" id="PF04082">
    <property type="entry name" value="Fungal_trans"/>
    <property type="match status" value="1"/>
</dbReference>
<dbReference type="SMART" id="SM00355">
    <property type="entry name" value="ZnF_C2H2"/>
    <property type="match status" value="2"/>
</dbReference>
<dbReference type="PANTHER" id="PTHR40626">
    <property type="entry name" value="MIP31509P"/>
    <property type="match status" value="1"/>
</dbReference>
<dbReference type="GO" id="GO:0000785">
    <property type="term" value="C:chromatin"/>
    <property type="evidence" value="ECO:0007669"/>
    <property type="project" value="TreeGrafter"/>
</dbReference>
<accession>W6XZU3</accession>
<dbReference type="OrthoDB" id="10018191at2759"/>
<dbReference type="HOGENOM" id="CLU_008999_1_0_1"/>
<evidence type="ECO:0000256" key="2">
    <source>
        <dbReference type="ARBA" id="ARBA00022723"/>
    </source>
</evidence>
<feature type="region of interest" description="Disordered" evidence="8">
    <location>
        <begin position="943"/>
        <end position="975"/>
    </location>
</feature>
<evidence type="ECO:0000256" key="6">
    <source>
        <dbReference type="ARBA" id="ARBA00023242"/>
    </source>
</evidence>
<evidence type="ECO:0000313" key="11">
    <source>
        <dbReference type="Proteomes" id="UP000053841"/>
    </source>
</evidence>
<feature type="compositionally biased region" description="Polar residues" evidence="8">
    <location>
        <begin position="965"/>
        <end position="975"/>
    </location>
</feature>
<keyword evidence="4 7" id="KW-0863">Zinc-finger</keyword>
<reference evidence="10 11" key="1">
    <citation type="journal article" date="2013" name="PLoS Genet.">
        <title>Comparative genome structure, secondary metabolite, and effector coding capacity across Cochliobolus pathogens.</title>
        <authorList>
            <person name="Condon B.J."/>
            <person name="Leng Y."/>
            <person name="Wu D."/>
            <person name="Bushley K.E."/>
            <person name="Ohm R.A."/>
            <person name="Otillar R."/>
            <person name="Martin J."/>
            <person name="Schackwitz W."/>
            <person name="Grimwood J."/>
            <person name="MohdZainudin N."/>
            <person name="Xue C."/>
            <person name="Wang R."/>
            <person name="Manning V.A."/>
            <person name="Dhillon B."/>
            <person name="Tu Z.J."/>
            <person name="Steffenson B.J."/>
            <person name="Salamov A."/>
            <person name="Sun H."/>
            <person name="Lowry S."/>
            <person name="LaButti K."/>
            <person name="Han J."/>
            <person name="Copeland A."/>
            <person name="Lindquist E."/>
            <person name="Barry K."/>
            <person name="Schmutz J."/>
            <person name="Baker S.E."/>
            <person name="Ciuffetti L.M."/>
            <person name="Grigoriev I.V."/>
            <person name="Zhong S."/>
            <person name="Turgeon B.G."/>
        </authorList>
    </citation>
    <scope>NUCLEOTIDE SEQUENCE [LARGE SCALE GENOMIC DNA]</scope>
    <source>
        <strain evidence="10 11">26-R-13</strain>
    </source>
</reference>
<dbReference type="PROSITE" id="PS00028">
    <property type="entry name" value="ZINC_FINGER_C2H2_1"/>
    <property type="match status" value="2"/>
</dbReference>
<sequence>MALKQCSMCDRTFTKLEHVKRHERSHTRERPYECPTCKKHFSRSDVLFRHCKGHAQNAMNRMKNNEQQQNASTQQQHHQQHQPLRNNSLDDSKTPMSAVPSRTNSGPTPMQTPPIQDDASFSPMTSRTDAQIQQHMNPNRHYSTHLASTTHARQPASRMHPASPGDDRIEALINAAQHLEPGVDTPWRSPSPMLISRAETAPMQSRNHHDNMGPPIDPAMEVLSFSPAGHVSSLDQWAFELVQSSNPIPNRTPADALQTWLFPIEQEGHTPSGPHSLGVGGVDGGFFDSDAFRAMQENQASPSGSSASIASRVPRERFQRVQNCWPSRNRRSSRLMPDLWQSLVSSDCINILSEYESRLADTPASERQRKNQRWGLDEECRSKLQTTLNNLPISNLIRSESVADTVSSSGDAAGSPSVEGIQFPPAEILDIALEMYLYYFHPTLPIIHIPTFSAKNAPRSLLLCMCLIGLSILGTAGAAKFVTRTFPAVLQLVMAELQSLPASDQPPHRQMRVIATSLLALNLASITGRKSRIAQAEKLYSELIGFALTQSLFSANEAGKIEPLLDEIIDIDAKWKTWSKIECSKRIIFGLVEADCWWAGYLSTSPMIRPETVHILPPSDYALYHVNSAAKWFHLVQRGAKVHSQKITPSFHPTPGLKLDTSSFRCLLTLLLLRIYESNDRLAPATGHQKQLEPWRIYAEDPRSRDILPLLVNLSSSSIDAVRTADLNSAVLWHASCMLLGANLRYFELAAGRSGPEPAVNALEDISAWSQTPSARRSVLHASQIYKLLFDRKVSDIVNPHSVVALFEAALILGLYIFTVPPHSSNSTSGNCPSAESCIELLDPVDWLSVGQLGFIDSSQSPISFPDPTEALKFIRHGGPFSITGIALDGGYLAARRTLLHCADLMEGMGRWKSRTFSQILHIMSDDLTDYEGHSNDEADFAAEMRENDEERDRRRSGTRLGLQDEQQQDLSHQL</sequence>
<evidence type="ECO:0000313" key="10">
    <source>
        <dbReference type="EMBL" id="EUC31223.1"/>
    </source>
</evidence>
<keyword evidence="5" id="KW-0862">Zinc</keyword>
<dbReference type="PROSITE" id="PS50157">
    <property type="entry name" value="ZINC_FINGER_C2H2_2"/>
    <property type="match status" value="2"/>
</dbReference>
<feature type="compositionally biased region" description="Polar residues" evidence="8">
    <location>
        <begin position="100"/>
        <end position="109"/>
    </location>
</feature>
<dbReference type="Gene3D" id="3.30.160.60">
    <property type="entry name" value="Classic Zinc Finger"/>
    <property type="match status" value="2"/>
</dbReference>
<keyword evidence="6" id="KW-0539">Nucleus</keyword>
<dbReference type="KEGG" id="bze:COCCADRAFT_101841"/>
<dbReference type="Proteomes" id="UP000053841">
    <property type="component" value="Unassembled WGS sequence"/>
</dbReference>
<evidence type="ECO:0000256" key="8">
    <source>
        <dbReference type="SAM" id="MobiDB-lite"/>
    </source>
</evidence>